<dbReference type="AlphaFoldDB" id="M7N2E3"/>
<reference evidence="2 3" key="1">
    <citation type="journal article" date="2013" name="Genome Announc.">
        <title>Draft Genome Sequence of Cesiribacter andamanensis Strain AMV16T, Isolated from a Soil Sample from a Mud Volcano in the Andaman Islands, India.</title>
        <authorList>
            <person name="Shivaji S."/>
            <person name="Ara S."/>
            <person name="Begum Z."/>
            <person name="Srinivas T.N."/>
            <person name="Singh A."/>
            <person name="Kumar Pinnaka A."/>
        </authorList>
    </citation>
    <scope>NUCLEOTIDE SEQUENCE [LARGE SCALE GENOMIC DNA]</scope>
    <source>
        <strain evidence="2 3">AMV16</strain>
    </source>
</reference>
<evidence type="ECO:0000313" key="2">
    <source>
        <dbReference type="EMBL" id="EMR01381.1"/>
    </source>
</evidence>
<keyword evidence="3" id="KW-1185">Reference proteome</keyword>
<keyword evidence="1" id="KW-0812">Transmembrane</keyword>
<accession>M7N2E3</accession>
<evidence type="ECO:0000256" key="1">
    <source>
        <dbReference type="SAM" id="Phobius"/>
    </source>
</evidence>
<dbReference type="Pfam" id="PF14019">
    <property type="entry name" value="DUF4235"/>
    <property type="match status" value="1"/>
</dbReference>
<feature type="transmembrane region" description="Helical" evidence="1">
    <location>
        <begin position="56"/>
        <end position="74"/>
    </location>
</feature>
<organism evidence="2 3">
    <name type="scientific">Cesiribacter andamanensis AMV16</name>
    <dbReference type="NCBI Taxonomy" id="1279009"/>
    <lineage>
        <taxon>Bacteria</taxon>
        <taxon>Pseudomonadati</taxon>
        <taxon>Bacteroidota</taxon>
        <taxon>Cytophagia</taxon>
        <taxon>Cytophagales</taxon>
        <taxon>Cesiribacteraceae</taxon>
        <taxon>Cesiribacter</taxon>
    </lineage>
</organism>
<name>M7N2E3_9BACT</name>
<proteinExistence type="predicted"/>
<dbReference type="InterPro" id="IPR025329">
    <property type="entry name" value="DUF4235"/>
</dbReference>
<evidence type="ECO:0008006" key="4">
    <source>
        <dbReference type="Google" id="ProtNLM"/>
    </source>
</evidence>
<keyword evidence="1" id="KW-1133">Transmembrane helix</keyword>
<dbReference type="Proteomes" id="UP000011910">
    <property type="component" value="Unassembled WGS sequence"/>
</dbReference>
<evidence type="ECO:0000313" key="3">
    <source>
        <dbReference type="Proteomes" id="UP000011910"/>
    </source>
</evidence>
<dbReference type="EMBL" id="AODQ01000120">
    <property type="protein sequence ID" value="EMR01381.1"/>
    <property type="molecule type" value="Genomic_DNA"/>
</dbReference>
<protein>
    <recommendedName>
        <fullName evidence="4">DUF4235 domain-containing protein</fullName>
    </recommendedName>
</protein>
<gene>
    <name evidence="2" type="ORF">ADICEAN_03492</name>
</gene>
<sequence>MSTILPLTLQYNLLSKGSRAAADFSTRYLLRKGWGVFSRKSPPVNPAEPGVLWSEAIIYGALAGAVAGIIGVVARRLAAEGWRKYVGPRPGDTDL</sequence>
<dbReference type="OrthoDB" id="284399at2"/>
<keyword evidence="1" id="KW-0472">Membrane</keyword>
<dbReference type="eggNOG" id="ENOG50339QH">
    <property type="taxonomic scope" value="Bacteria"/>
</dbReference>
<dbReference type="RefSeq" id="WP_009196874.1">
    <property type="nucleotide sequence ID" value="NZ_AODQ01000120.1"/>
</dbReference>
<comment type="caution">
    <text evidence="2">The sequence shown here is derived from an EMBL/GenBank/DDBJ whole genome shotgun (WGS) entry which is preliminary data.</text>
</comment>